<reference evidence="1 2" key="1">
    <citation type="journal article" date="2011" name="J. Microbiol.">
        <title>Bacillus kyonggiensis sp. nov., isolated from soil of a lettuce field.</title>
        <authorList>
            <person name="Dong K."/>
            <person name="Lee S."/>
        </authorList>
    </citation>
    <scope>NUCLEOTIDE SEQUENCE [LARGE SCALE GENOMIC DNA]</scope>
    <source>
        <strain evidence="1 2">NB22</strain>
    </source>
</reference>
<dbReference type="EMBL" id="SWBM01000083">
    <property type="protein sequence ID" value="TKC11309.1"/>
    <property type="molecule type" value="Genomic_DNA"/>
</dbReference>
<name>A0A4U1CXS5_9BACI</name>
<keyword evidence="2" id="KW-1185">Reference proteome</keyword>
<accession>A0A4U1CXS5</accession>
<gene>
    <name evidence="1" type="ORF">FA727_23880</name>
</gene>
<sequence length="145" mass="16835">MSVNMHAIDCKSVVSTDNDNNVNIAEFAWPSKVEAYSCSSLRPAHKSRQEELKFTFNVSKCDHIFDELHKHGYIKISHVIPALEELKRHAYCKFHNSYSHAINDCKVFCRQVQLAINEGRLRFHDMQVDKTSFPVSTLDLQHLRF</sequence>
<protein>
    <submittedName>
        <fullName evidence="1">Uncharacterized protein</fullName>
    </submittedName>
</protein>
<dbReference type="AlphaFoldDB" id="A0A4U1CXS5"/>
<proteinExistence type="predicted"/>
<evidence type="ECO:0000313" key="2">
    <source>
        <dbReference type="Proteomes" id="UP000307756"/>
    </source>
</evidence>
<organism evidence="1 2">
    <name type="scientific">Robertmurraya kyonggiensis</name>
    <dbReference type="NCBI Taxonomy" id="1037680"/>
    <lineage>
        <taxon>Bacteria</taxon>
        <taxon>Bacillati</taxon>
        <taxon>Bacillota</taxon>
        <taxon>Bacilli</taxon>
        <taxon>Bacillales</taxon>
        <taxon>Bacillaceae</taxon>
        <taxon>Robertmurraya</taxon>
    </lineage>
</organism>
<evidence type="ECO:0000313" key="1">
    <source>
        <dbReference type="EMBL" id="TKC11309.1"/>
    </source>
</evidence>
<dbReference type="Proteomes" id="UP000307756">
    <property type="component" value="Unassembled WGS sequence"/>
</dbReference>
<comment type="caution">
    <text evidence="1">The sequence shown here is derived from an EMBL/GenBank/DDBJ whole genome shotgun (WGS) entry which is preliminary data.</text>
</comment>